<dbReference type="OrthoDB" id="214150at2"/>
<gene>
    <name evidence="2" type="ORF">D2N39_02365</name>
</gene>
<evidence type="ECO:0000313" key="3">
    <source>
        <dbReference type="Proteomes" id="UP000266649"/>
    </source>
</evidence>
<proteinExistence type="predicted"/>
<dbReference type="EMBL" id="QXXQ01000001">
    <property type="protein sequence ID" value="RID93770.1"/>
    <property type="molecule type" value="Genomic_DNA"/>
</dbReference>
<dbReference type="Proteomes" id="UP000266649">
    <property type="component" value="Unassembled WGS sequence"/>
</dbReference>
<reference evidence="2 3" key="1">
    <citation type="submission" date="2018-09" db="EMBL/GenBank/DDBJ databases">
        <title>Gemmobacter lutimaris sp. nov., a marine bacterium isolated from tidal flat.</title>
        <authorList>
            <person name="Lee D.W."/>
            <person name="Yoo Y."/>
            <person name="Kim J.-J."/>
            <person name="Kim B.S."/>
        </authorList>
    </citation>
    <scope>NUCLEOTIDE SEQUENCE [LARGE SCALE GENOMIC DNA]</scope>
    <source>
        <strain evidence="2 3">YJ-T1-11</strain>
    </source>
</reference>
<dbReference type="SUPFAM" id="SSF159888">
    <property type="entry name" value="YdhG-like"/>
    <property type="match status" value="1"/>
</dbReference>
<comment type="caution">
    <text evidence="2">The sequence shown here is derived from an EMBL/GenBank/DDBJ whole genome shotgun (WGS) entry which is preliminary data.</text>
</comment>
<protein>
    <recommendedName>
        <fullName evidence="1">YdhG-like domain-containing protein</fullName>
    </recommendedName>
</protein>
<evidence type="ECO:0000313" key="2">
    <source>
        <dbReference type="EMBL" id="RID93770.1"/>
    </source>
</evidence>
<name>A0A398C0K4_9RHOB</name>
<dbReference type="Pfam" id="PF13376">
    <property type="entry name" value="OmdA"/>
    <property type="match status" value="1"/>
</dbReference>
<dbReference type="InterPro" id="IPR014922">
    <property type="entry name" value="YdhG-like"/>
</dbReference>
<sequence>MTDPRIETWYETPGRWQAGLLDLRALLRETPLAESFKWRGPCYDWQGGNVAMPWRMKESFGLSFFKGVLLDDPDALLEAPGPNSRFVRMMRFTDCATVAPAMPVLRGFLAQALHLEQTGQQVVPEPGEIDLPPEVQEALADNPDLAAAFDALTPGRRRGYLLHFTQAKQPATRLARLAKWAPRILAGKGMHDR</sequence>
<keyword evidence="3" id="KW-1185">Reference proteome</keyword>
<dbReference type="RefSeq" id="WP_119133173.1">
    <property type="nucleotide sequence ID" value="NZ_QXXQ01000001.1"/>
</dbReference>
<organism evidence="2 3">
    <name type="scientific">Gemmobacter lutimaris</name>
    <dbReference type="NCBI Taxonomy" id="2306023"/>
    <lineage>
        <taxon>Bacteria</taxon>
        <taxon>Pseudomonadati</taxon>
        <taxon>Pseudomonadota</taxon>
        <taxon>Alphaproteobacteria</taxon>
        <taxon>Rhodobacterales</taxon>
        <taxon>Paracoccaceae</taxon>
        <taxon>Gemmobacter</taxon>
    </lineage>
</organism>
<evidence type="ECO:0000259" key="1">
    <source>
        <dbReference type="Pfam" id="PF08818"/>
    </source>
</evidence>
<feature type="domain" description="YdhG-like" evidence="1">
    <location>
        <begin position="16"/>
        <end position="112"/>
    </location>
</feature>
<dbReference type="AlphaFoldDB" id="A0A398C0K4"/>
<accession>A0A398C0K4</accession>
<dbReference type="Pfam" id="PF08818">
    <property type="entry name" value="DUF1801"/>
    <property type="match status" value="1"/>
</dbReference>
<dbReference type="PIRSF" id="PIRSF021308">
    <property type="entry name" value="UCP021308"/>
    <property type="match status" value="1"/>
</dbReference>
<dbReference type="InterPro" id="IPR016786">
    <property type="entry name" value="YdeI_bac"/>
</dbReference>